<feature type="region of interest" description="Disordered" evidence="1">
    <location>
        <begin position="545"/>
        <end position="566"/>
    </location>
</feature>
<evidence type="ECO:0000256" key="1">
    <source>
        <dbReference type="SAM" id="MobiDB-lite"/>
    </source>
</evidence>
<dbReference type="OrthoDB" id="400200at2"/>
<accession>A0A3P8KAE3</accession>
<dbReference type="EMBL" id="UZVY01000001">
    <property type="protein sequence ID" value="VDR42339.1"/>
    <property type="molecule type" value="Genomic_DNA"/>
</dbReference>
<keyword evidence="2" id="KW-0472">Membrane</keyword>
<name>A0A3P8KAE3_9BACT</name>
<dbReference type="EMBL" id="CP101806">
    <property type="protein sequence ID" value="UUD34808.1"/>
    <property type="molecule type" value="Genomic_DNA"/>
</dbReference>
<dbReference type="PROSITE" id="PS51257">
    <property type="entry name" value="PROKAR_LIPOPROTEIN"/>
    <property type="match status" value="1"/>
</dbReference>
<evidence type="ECO:0000313" key="4">
    <source>
        <dbReference type="EMBL" id="UUD34808.1"/>
    </source>
</evidence>
<feature type="transmembrane region" description="Helical" evidence="2">
    <location>
        <begin position="1402"/>
        <end position="1426"/>
    </location>
</feature>
<evidence type="ECO:0000256" key="3">
    <source>
        <dbReference type="SAM" id="SignalP"/>
    </source>
</evidence>
<keyword evidence="2" id="KW-0812">Transmembrane</keyword>
<evidence type="ECO:0008006" key="8">
    <source>
        <dbReference type="Google" id="ProtNLM"/>
    </source>
</evidence>
<dbReference type="Proteomes" id="UP000280036">
    <property type="component" value="Unassembled WGS sequence"/>
</dbReference>
<reference evidence="5 6" key="1">
    <citation type="submission" date="2018-12" db="EMBL/GenBank/DDBJ databases">
        <authorList>
            <consortium name="Pathogen Informatics"/>
        </authorList>
    </citation>
    <scope>NUCLEOTIDE SEQUENCE [LARGE SCALE GENOMIC DNA]</scope>
    <source>
        <strain evidence="5 6">NCTC10126</strain>
    </source>
</reference>
<keyword evidence="7" id="KW-1185">Reference proteome</keyword>
<feature type="chain" id="PRO_5018022422" description="Lipoprotein" evidence="3">
    <location>
        <begin position="24"/>
        <end position="1434"/>
    </location>
</feature>
<organism evidence="5 6">
    <name type="scientific">Mycoplasmopsis caviae</name>
    <dbReference type="NCBI Taxonomy" id="55603"/>
    <lineage>
        <taxon>Bacteria</taxon>
        <taxon>Bacillati</taxon>
        <taxon>Mycoplasmatota</taxon>
        <taxon>Mycoplasmoidales</taxon>
        <taxon>Metamycoplasmataceae</taxon>
        <taxon>Mycoplasmopsis</taxon>
    </lineage>
</organism>
<dbReference type="NCBIfam" id="NF045892">
    <property type="entry name" value="ICE_Mbov_0399"/>
    <property type="match status" value="1"/>
</dbReference>
<dbReference type="RefSeq" id="WP_126118531.1">
    <property type="nucleotide sequence ID" value="NZ_CP101806.1"/>
</dbReference>
<evidence type="ECO:0000313" key="6">
    <source>
        <dbReference type="Proteomes" id="UP000280036"/>
    </source>
</evidence>
<keyword evidence="2" id="KW-1133">Transmembrane helix</keyword>
<evidence type="ECO:0000313" key="5">
    <source>
        <dbReference type="EMBL" id="VDR42339.1"/>
    </source>
</evidence>
<feature type="signal peptide" evidence="3">
    <location>
        <begin position="1"/>
        <end position="23"/>
    </location>
</feature>
<keyword evidence="3" id="KW-0732">Signal</keyword>
<gene>
    <name evidence="5" type="ORF">NCTC10126_00859</name>
    <name evidence="4" type="ORF">NPA07_03225</name>
</gene>
<sequence length="1434" mass="168157">MNKKKILLSSLALSGCFFPFVMTSCYNKNEKYSILKNNLLYSSSSASTNRIVHSFPEELKENEYHELKPIEKALTTTNFSFKNSLGNFSKIIGKNRQHLYFDIKNNTENKSKWKLENFINNFSGFVLYEANEKEENNIFLYESYDIITPAGNDDTIKKNIKITPDVITFHIKDNFVWANMNFNIHKKHINNYFDFDKSYWVNDGFHCVASYCYPKKIEKNDWIWSFRNKEKFFSEPIYIYAQARNEIRKIFNELKNVDKVNIQFSGKLFNVKELSNEFSKDEFQNKLNSKLWTNNDDINKLLVNEINFRITRYDKVQVVHNKGNKKYEDDFNEWRNKLQNLDSVNIESDMLNDWSQKISGESRSKSNYERLKEFIDEKNMLLENNSFKLVWGYSNSNSQNKPWDPKKIDILLRSKNNEPKIIDLPLISNLPVYLTESQLAKDIANKKDIDNRLKIIFGKWVDFQNGTTKLVDDIKEKHPEDNKHIGLAGNEFWLGKWIVHSPAKVTFRTIDKENEALFINGKKIDVLNKNFLELLEDKRKNASDDGREFNAGYKNKEDEKPDKNNSHKKNEYIIEVKKYSKPGNLDSDLEVTYKMILVINSRSSQMDFKWYGWDPSNNPHQQELLDEYLMDSKKEYKKDDKGEPIKNPKYDPTIDPATGTRKQLVWVDMGVFKNKSMFFKTGGISNFSHYYSDEKQKNYYMNTLLPYNAKTLFAPHKWEDDLDRGFIAEAIVLNKGGVKSIIGDVENFTMFKLEKDQDNNLYFAKIDNRYYKELPKQTSEQSYFSEAGIYLFSSNAKNSISNFKLVYVTGTNSEKKKYFTNNVITKNNFIAPLSSKPQGRKFINFLIKEKDFNKEELNALKYEDAMEYYKEYIDRLYENAKYSDKFLIDAKFKDVPSDIYTSDEFANKYFNNLEDFKRDFYIAPKEKYDGVDVKIRKLEFDKDKAGIKIYLNLDTVQAWYELKQDVIFKEVKFKDITTSKKIINLIYDSVKVNTIFESSVDVRTFIVNLMSKTTEIFGITSEQNDKLDFKFLHSESNNKINLIINVKLKEKFKDYSVQPKSEFSQIFNKDDLNKNANVDIGIFKDITLNEINLKGLNNKEKIKNYITSKVVEATKKLNLTLDKDFKINWGNVLEDLINPQIEADGLIVKSSILSLEAINKSGIHKITITNTAGRIFEKEIDLSTYMLDDFEINENKLSQLKKRVREEIQSQFDNLDEKLVIGRDIKIENYNDGINYLALGNRTSFEFIITSLNNMIVNKTKVKVTNIAPYVIDDIDPNNPNKRYLYDLNILSINDLKYNEYIGSQLRDKIIEDVENSIKQQYNISNKYYSINIKELDDIVRKLIQRSKVALNEKLTIYSVDGLSQGTFMVNIINHNKDKKPVDDLDKTSINSKKLAAQKKKMMLIFIPLCLILGVVIGLLVWYFYLRKKDNKVR</sequence>
<reference evidence="4" key="2">
    <citation type="submission" date="2022-07" db="EMBL/GenBank/DDBJ databases">
        <title>Complete genome of Mycoplasma caviae type strain G122.</title>
        <authorList>
            <person name="Spergser J."/>
        </authorList>
    </citation>
    <scope>NUCLEOTIDE SEQUENCE</scope>
    <source>
        <strain evidence="4">G122</strain>
    </source>
</reference>
<evidence type="ECO:0000313" key="7">
    <source>
        <dbReference type="Proteomes" id="UP001058569"/>
    </source>
</evidence>
<dbReference type="Proteomes" id="UP001058569">
    <property type="component" value="Chromosome"/>
</dbReference>
<proteinExistence type="predicted"/>
<protein>
    <recommendedName>
        <fullName evidence="8">Lipoprotein</fullName>
    </recommendedName>
</protein>
<evidence type="ECO:0000256" key="2">
    <source>
        <dbReference type="SAM" id="Phobius"/>
    </source>
</evidence>